<evidence type="ECO:0000313" key="4">
    <source>
        <dbReference type="Proteomes" id="UP000317369"/>
    </source>
</evidence>
<evidence type="ECO:0000313" key="3">
    <source>
        <dbReference type="EMBL" id="QDU32503.1"/>
    </source>
</evidence>
<proteinExistence type="predicted"/>
<name>A0A517YQK2_9BACT</name>
<dbReference type="OrthoDB" id="9814037at2"/>
<dbReference type="Pfam" id="PF13453">
    <property type="entry name" value="Zn_ribbon_TFIIB"/>
    <property type="match status" value="2"/>
</dbReference>
<dbReference type="RefSeq" id="WP_145074190.1">
    <property type="nucleotide sequence ID" value="NZ_CP036425.1"/>
</dbReference>
<sequence>MARFSFTSARKCPKCMIHDLKELEVKKRNIKIDQCPSCQGIWFDANELDQVLGATGLGEVGASEKVLSSCKCPACQTNSMCELMFPETMVKVDICGRCHGVWLDGGEFDEIRAVLKRKRDTEREAVIASTQKTVGTSSIDPLDEETPPREVHVPSHIRDENHKLRQTYQYDDDAMRRNEYRMDDRLSSNRRKNRNESKTSRFFDFLEDVFDVFT</sequence>
<evidence type="ECO:0000259" key="2">
    <source>
        <dbReference type="Pfam" id="PF13453"/>
    </source>
</evidence>
<gene>
    <name evidence="3" type="ORF">KS4_05350</name>
</gene>
<organism evidence="3 4">
    <name type="scientific">Poriferisphaera corsica</name>
    <dbReference type="NCBI Taxonomy" id="2528020"/>
    <lineage>
        <taxon>Bacteria</taxon>
        <taxon>Pseudomonadati</taxon>
        <taxon>Planctomycetota</taxon>
        <taxon>Phycisphaerae</taxon>
        <taxon>Phycisphaerales</taxon>
        <taxon>Phycisphaeraceae</taxon>
        <taxon>Poriferisphaera</taxon>
    </lineage>
</organism>
<feature type="domain" description="Transcription factor zinc-finger" evidence="2">
    <location>
        <begin position="71"/>
        <end position="111"/>
    </location>
</feature>
<dbReference type="InterPro" id="IPR027392">
    <property type="entry name" value="TF_Znf"/>
</dbReference>
<accession>A0A517YQK2</accession>
<dbReference type="EMBL" id="CP036425">
    <property type="protein sequence ID" value="QDU32503.1"/>
    <property type="molecule type" value="Genomic_DNA"/>
</dbReference>
<dbReference type="Proteomes" id="UP000317369">
    <property type="component" value="Chromosome"/>
</dbReference>
<feature type="region of interest" description="Disordered" evidence="1">
    <location>
        <begin position="132"/>
        <end position="152"/>
    </location>
</feature>
<evidence type="ECO:0000256" key="1">
    <source>
        <dbReference type="SAM" id="MobiDB-lite"/>
    </source>
</evidence>
<dbReference type="AlphaFoldDB" id="A0A517YQK2"/>
<protein>
    <recommendedName>
        <fullName evidence="2">Transcription factor zinc-finger domain-containing protein</fullName>
    </recommendedName>
</protein>
<reference evidence="3 4" key="1">
    <citation type="submission" date="2019-02" db="EMBL/GenBank/DDBJ databases">
        <title>Deep-cultivation of Planctomycetes and their phenomic and genomic characterization uncovers novel biology.</title>
        <authorList>
            <person name="Wiegand S."/>
            <person name="Jogler M."/>
            <person name="Boedeker C."/>
            <person name="Pinto D."/>
            <person name="Vollmers J."/>
            <person name="Rivas-Marin E."/>
            <person name="Kohn T."/>
            <person name="Peeters S.H."/>
            <person name="Heuer A."/>
            <person name="Rast P."/>
            <person name="Oberbeckmann S."/>
            <person name="Bunk B."/>
            <person name="Jeske O."/>
            <person name="Meyerdierks A."/>
            <person name="Storesund J.E."/>
            <person name="Kallscheuer N."/>
            <person name="Luecker S."/>
            <person name="Lage O.M."/>
            <person name="Pohl T."/>
            <person name="Merkel B.J."/>
            <person name="Hornburger P."/>
            <person name="Mueller R.-W."/>
            <person name="Bruemmer F."/>
            <person name="Labrenz M."/>
            <person name="Spormann A.M."/>
            <person name="Op den Camp H."/>
            <person name="Overmann J."/>
            <person name="Amann R."/>
            <person name="Jetten M.S.M."/>
            <person name="Mascher T."/>
            <person name="Medema M.H."/>
            <person name="Devos D.P."/>
            <person name="Kaster A.-K."/>
            <person name="Ovreas L."/>
            <person name="Rohde M."/>
            <person name="Galperin M.Y."/>
            <person name="Jogler C."/>
        </authorList>
    </citation>
    <scope>NUCLEOTIDE SEQUENCE [LARGE SCALE GENOMIC DNA]</scope>
    <source>
        <strain evidence="3 4">KS4</strain>
    </source>
</reference>
<keyword evidence="4" id="KW-1185">Reference proteome</keyword>
<feature type="domain" description="Transcription factor zinc-finger" evidence="2">
    <location>
        <begin position="11"/>
        <end position="52"/>
    </location>
</feature>
<dbReference type="KEGG" id="pcor:KS4_05350"/>